<dbReference type="PANTHER" id="PTHR48050:SF13">
    <property type="entry name" value="STEROL 3-BETA-GLUCOSYLTRANSFERASE UGT80A2"/>
    <property type="match status" value="1"/>
</dbReference>
<dbReference type="InterPro" id="IPR002213">
    <property type="entry name" value="UDP_glucos_trans"/>
</dbReference>
<dbReference type="SUPFAM" id="SSF53756">
    <property type="entry name" value="UDP-Glycosyltransferase/glycogen phosphorylase"/>
    <property type="match status" value="1"/>
</dbReference>
<dbReference type="STRING" id="226505.SAMN05444394_1668"/>
<organism evidence="3 4">
    <name type="scientific">Algoriphagus halophilus</name>
    <dbReference type="NCBI Taxonomy" id="226505"/>
    <lineage>
        <taxon>Bacteria</taxon>
        <taxon>Pseudomonadati</taxon>
        <taxon>Bacteroidota</taxon>
        <taxon>Cytophagia</taxon>
        <taxon>Cytophagales</taxon>
        <taxon>Cyclobacteriaceae</taxon>
        <taxon>Algoriphagus</taxon>
    </lineage>
</organism>
<dbReference type="Proteomes" id="UP000185221">
    <property type="component" value="Unassembled WGS sequence"/>
</dbReference>
<reference evidence="4" key="1">
    <citation type="submission" date="2016-11" db="EMBL/GenBank/DDBJ databases">
        <authorList>
            <person name="Varghese N."/>
            <person name="Submissions S."/>
        </authorList>
    </citation>
    <scope>NUCLEOTIDE SEQUENCE [LARGE SCALE GENOMIC DNA]</scope>
    <source>
        <strain evidence="4">DSM 15292</strain>
    </source>
</reference>
<dbReference type="AlphaFoldDB" id="A0A1N6E366"/>
<dbReference type="InterPro" id="IPR004276">
    <property type="entry name" value="GlycoTrans_28_N"/>
</dbReference>
<feature type="domain" description="Glycosyltransferase family 28 N-terminal" evidence="1">
    <location>
        <begin position="3"/>
        <end position="68"/>
    </location>
</feature>
<dbReference type="PANTHER" id="PTHR48050">
    <property type="entry name" value="STEROL 3-BETA-GLUCOSYLTRANSFERASE"/>
    <property type="match status" value="1"/>
</dbReference>
<dbReference type="Pfam" id="PF03033">
    <property type="entry name" value="Glyco_transf_28"/>
    <property type="match status" value="1"/>
</dbReference>
<dbReference type="GO" id="GO:0005975">
    <property type="term" value="P:carbohydrate metabolic process"/>
    <property type="evidence" value="ECO:0007669"/>
    <property type="project" value="InterPro"/>
</dbReference>
<accession>A0A1N6E366</accession>
<evidence type="ECO:0000259" key="2">
    <source>
        <dbReference type="Pfam" id="PF06722"/>
    </source>
</evidence>
<dbReference type="FunFam" id="3.40.50.2000:FF:000009">
    <property type="entry name" value="Sterol 3-beta-glucosyltransferase UGT80A2"/>
    <property type="match status" value="1"/>
</dbReference>
<evidence type="ECO:0000313" key="4">
    <source>
        <dbReference type="Proteomes" id="UP000185221"/>
    </source>
</evidence>
<feature type="domain" description="Erythromycin biosynthesis protein CIII-like C-terminal" evidence="2">
    <location>
        <begin position="307"/>
        <end position="419"/>
    </location>
</feature>
<name>A0A1N6E366_9BACT</name>
<evidence type="ECO:0000259" key="1">
    <source>
        <dbReference type="Pfam" id="PF03033"/>
    </source>
</evidence>
<dbReference type="GO" id="GO:0033072">
    <property type="term" value="P:vancomycin biosynthetic process"/>
    <property type="evidence" value="ECO:0007669"/>
    <property type="project" value="UniProtKB-ARBA"/>
</dbReference>
<dbReference type="InterPro" id="IPR010610">
    <property type="entry name" value="EryCIII-like_C"/>
</dbReference>
<gene>
    <name evidence="3" type="ORF">SAMN05444394_1668</name>
</gene>
<dbReference type="EMBL" id="FSRC01000001">
    <property type="protein sequence ID" value="SIN77456.1"/>
    <property type="molecule type" value="Genomic_DNA"/>
</dbReference>
<keyword evidence="4" id="KW-1185">Reference proteome</keyword>
<dbReference type="RefSeq" id="WP_074224374.1">
    <property type="nucleotide sequence ID" value="NZ_FSRC01000001.1"/>
</dbReference>
<dbReference type="CDD" id="cd03784">
    <property type="entry name" value="GT1_Gtf-like"/>
    <property type="match status" value="1"/>
</dbReference>
<dbReference type="GO" id="GO:0016758">
    <property type="term" value="F:hexosyltransferase activity"/>
    <property type="evidence" value="ECO:0007669"/>
    <property type="project" value="InterPro"/>
</dbReference>
<keyword evidence="3" id="KW-0808">Transferase</keyword>
<dbReference type="InterPro" id="IPR050426">
    <property type="entry name" value="Glycosyltransferase_28"/>
</dbReference>
<sequence length="422" mass="48280">MKILLVSIGTRGDIEPFLAQAELLKHAGHEITCQFPEQFRELTEALGYSFLGFDKGFLEMLESQSGKAVMGGGGAFKQLKGYINLIMNSLKIQKLIVQQQKEALKELNPDKVLFHAKALYHYLAAMENPRKFILLSPLPCLIHPVKEFPHIGLAKWKPFSEKWNLKSYGFVNGARYGVMKRLLKPYYGDFPKLSINSKTLKTFESTQLRTLYTISPSLFPYPDYWPKSAKITGYFFRNQMKNYQIDSELNDWIEKHPKAALLTFGSMTNPNPKKYSELLIHLLIKHQIPTIVNLSWGGLEKIEMDSDLIFYVNQVPYDWVLPKIYGMIHHGGSGTTHHAAINGCVQLIIPHIVDQYFWNRLILKRGLGPEGTSIHKITSNNFEKALLEFWNQKDFKTQADAIAKGMINEASKEKVIKEITQD</sequence>
<proteinExistence type="predicted"/>
<dbReference type="OrthoDB" id="9805366at2"/>
<protein>
    <submittedName>
        <fullName evidence="3">UDP:flavonoid glycosyltransferase YjiC, YdhE family</fullName>
    </submittedName>
</protein>
<dbReference type="Pfam" id="PF06722">
    <property type="entry name" value="EryCIII-like_C"/>
    <property type="match status" value="1"/>
</dbReference>
<dbReference type="GO" id="GO:0008194">
    <property type="term" value="F:UDP-glycosyltransferase activity"/>
    <property type="evidence" value="ECO:0007669"/>
    <property type="project" value="InterPro"/>
</dbReference>
<dbReference type="Gene3D" id="3.40.50.2000">
    <property type="entry name" value="Glycogen Phosphorylase B"/>
    <property type="match status" value="2"/>
</dbReference>
<evidence type="ECO:0000313" key="3">
    <source>
        <dbReference type="EMBL" id="SIN77456.1"/>
    </source>
</evidence>